<dbReference type="GO" id="GO:0006355">
    <property type="term" value="P:regulation of DNA-templated transcription"/>
    <property type="evidence" value="ECO:0007669"/>
    <property type="project" value="InterPro"/>
</dbReference>
<protein>
    <submittedName>
        <fullName evidence="10">Response regulator transcription factor</fullName>
    </submittedName>
</protein>
<feature type="domain" description="Response regulatory" evidence="8">
    <location>
        <begin position="7"/>
        <end position="122"/>
    </location>
</feature>
<dbReference type="Proteomes" id="UP000886752">
    <property type="component" value="Unassembled WGS sequence"/>
</dbReference>
<dbReference type="AlphaFoldDB" id="A0A9D1TPD4"/>
<organism evidence="10 11">
    <name type="scientific">Candidatus Desulfovibrio intestinipullorum</name>
    <dbReference type="NCBI Taxonomy" id="2838536"/>
    <lineage>
        <taxon>Bacteria</taxon>
        <taxon>Pseudomonadati</taxon>
        <taxon>Thermodesulfobacteriota</taxon>
        <taxon>Desulfovibrionia</taxon>
        <taxon>Desulfovibrionales</taxon>
        <taxon>Desulfovibrionaceae</taxon>
        <taxon>Desulfovibrio</taxon>
    </lineage>
</organism>
<dbReference type="PROSITE" id="PS50110">
    <property type="entry name" value="RESPONSE_REGULATORY"/>
    <property type="match status" value="1"/>
</dbReference>
<dbReference type="GO" id="GO:0032993">
    <property type="term" value="C:protein-DNA complex"/>
    <property type="evidence" value="ECO:0007669"/>
    <property type="project" value="TreeGrafter"/>
</dbReference>
<keyword evidence="5" id="KW-0804">Transcription</keyword>
<dbReference type="GO" id="GO:0000156">
    <property type="term" value="F:phosphorelay response regulator activity"/>
    <property type="evidence" value="ECO:0007669"/>
    <property type="project" value="TreeGrafter"/>
</dbReference>
<evidence type="ECO:0000313" key="11">
    <source>
        <dbReference type="Proteomes" id="UP000886752"/>
    </source>
</evidence>
<feature type="DNA-binding region" description="OmpR/PhoB-type" evidence="7">
    <location>
        <begin position="131"/>
        <end position="228"/>
    </location>
</feature>
<dbReference type="GO" id="GO:0005829">
    <property type="term" value="C:cytosol"/>
    <property type="evidence" value="ECO:0007669"/>
    <property type="project" value="TreeGrafter"/>
</dbReference>
<evidence type="ECO:0000256" key="6">
    <source>
        <dbReference type="PROSITE-ProRule" id="PRU00169"/>
    </source>
</evidence>
<dbReference type="FunFam" id="3.40.50.2300:FF:000001">
    <property type="entry name" value="DNA-binding response regulator PhoB"/>
    <property type="match status" value="1"/>
</dbReference>
<dbReference type="InterPro" id="IPR011006">
    <property type="entry name" value="CheY-like_superfamily"/>
</dbReference>
<dbReference type="Gene3D" id="6.10.250.690">
    <property type="match status" value="1"/>
</dbReference>
<dbReference type="EMBL" id="DXHV01000040">
    <property type="protein sequence ID" value="HIW00259.1"/>
    <property type="molecule type" value="Genomic_DNA"/>
</dbReference>
<dbReference type="CDD" id="cd00383">
    <property type="entry name" value="trans_reg_C"/>
    <property type="match status" value="1"/>
</dbReference>
<evidence type="ECO:0000256" key="2">
    <source>
        <dbReference type="ARBA" id="ARBA00023012"/>
    </source>
</evidence>
<gene>
    <name evidence="10" type="ORF">H9894_03625</name>
</gene>
<dbReference type="Gene3D" id="3.40.50.2300">
    <property type="match status" value="1"/>
</dbReference>
<evidence type="ECO:0000256" key="4">
    <source>
        <dbReference type="ARBA" id="ARBA00023125"/>
    </source>
</evidence>
<dbReference type="InterPro" id="IPR001867">
    <property type="entry name" value="OmpR/PhoB-type_DNA-bd"/>
</dbReference>
<proteinExistence type="predicted"/>
<dbReference type="InterPro" id="IPR016032">
    <property type="entry name" value="Sig_transdc_resp-reg_C-effctor"/>
</dbReference>
<comment type="caution">
    <text evidence="10">The sequence shown here is derived from an EMBL/GenBank/DDBJ whole genome shotgun (WGS) entry which is preliminary data.</text>
</comment>
<keyword evidence="3" id="KW-0805">Transcription regulation</keyword>
<feature type="domain" description="OmpR/PhoB-type" evidence="9">
    <location>
        <begin position="131"/>
        <end position="228"/>
    </location>
</feature>
<feature type="modified residue" description="4-aspartylphosphate" evidence="6">
    <location>
        <position position="56"/>
    </location>
</feature>
<dbReference type="Gene3D" id="1.10.10.10">
    <property type="entry name" value="Winged helix-like DNA-binding domain superfamily/Winged helix DNA-binding domain"/>
    <property type="match status" value="1"/>
</dbReference>
<evidence type="ECO:0000256" key="3">
    <source>
        <dbReference type="ARBA" id="ARBA00023015"/>
    </source>
</evidence>
<dbReference type="Pfam" id="PF00486">
    <property type="entry name" value="Trans_reg_C"/>
    <property type="match status" value="1"/>
</dbReference>
<sequence length="242" mass="26918">MRKDRIRVLLVEDNQDITANLYAFLEPLGYELDCAASGTAGLRQAADGHFDVIVLDIMLPGMDGLTLCRTLRRDYANPVPILMLTARDTVADRVTGLDCGADDYLVKPFSMKELDARLRALVRRSQGRQVQSVLAWEDLRLDPATHTVSRSGIPLRLGPTAFAILEELLRAAPAIVPRARLEQTLWGDSPPDSDALRTHIHELRSKMDKPFATPLLKTIPHVGFVLVSREAQDTDKSLTDRL</sequence>
<evidence type="ECO:0000256" key="1">
    <source>
        <dbReference type="ARBA" id="ARBA00022553"/>
    </source>
</evidence>
<dbReference type="Pfam" id="PF00072">
    <property type="entry name" value="Response_reg"/>
    <property type="match status" value="1"/>
</dbReference>
<keyword evidence="4 7" id="KW-0238">DNA-binding</keyword>
<keyword evidence="1 6" id="KW-0597">Phosphoprotein</keyword>
<evidence type="ECO:0000259" key="9">
    <source>
        <dbReference type="PROSITE" id="PS51755"/>
    </source>
</evidence>
<keyword evidence="2" id="KW-0902">Two-component regulatory system</keyword>
<dbReference type="SMART" id="SM00448">
    <property type="entry name" value="REC"/>
    <property type="match status" value="1"/>
</dbReference>
<dbReference type="InterPro" id="IPR001789">
    <property type="entry name" value="Sig_transdc_resp-reg_receiver"/>
</dbReference>
<evidence type="ECO:0000313" key="10">
    <source>
        <dbReference type="EMBL" id="HIW00259.1"/>
    </source>
</evidence>
<reference evidence="10" key="2">
    <citation type="submission" date="2021-04" db="EMBL/GenBank/DDBJ databases">
        <authorList>
            <person name="Gilroy R."/>
        </authorList>
    </citation>
    <scope>NUCLEOTIDE SEQUENCE</scope>
    <source>
        <strain evidence="10">ChiHecec2B26-446</strain>
    </source>
</reference>
<dbReference type="PROSITE" id="PS51755">
    <property type="entry name" value="OMPR_PHOB"/>
    <property type="match status" value="1"/>
</dbReference>
<dbReference type="InterPro" id="IPR036388">
    <property type="entry name" value="WH-like_DNA-bd_sf"/>
</dbReference>
<dbReference type="GO" id="GO:0000976">
    <property type="term" value="F:transcription cis-regulatory region binding"/>
    <property type="evidence" value="ECO:0007669"/>
    <property type="project" value="TreeGrafter"/>
</dbReference>
<name>A0A9D1TPD4_9BACT</name>
<dbReference type="PANTHER" id="PTHR48111">
    <property type="entry name" value="REGULATOR OF RPOS"/>
    <property type="match status" value="1"/>
</dbReference>
<dbReference type="SUPFAM" id="SSF52172">
    <property type="entry name" value="CheY-like"/>
    <property type="match status" value="1"/>
</dbReference>
<accession>A0A9D1TPD4</accession>
<reference evidence="10" key="1">
    <citation type="journal article" date="2021" name="PeerJ">
        <title>Extensive microbial diversity within the chicken gut microbiome revealed by metagenomics and culture.</title>
        <authorList>
            <person name="Gilroy R."/>
            <person name="Ravi A."/>
            <person name="Getino M."/>
            <person name="Pursley I."/>
            <person name="Horton D.L."/>
            <person name="Alikhan N.F."/>
            <person name="Baker D."/>
            <person name="Gharbi K."/>
            <person name="Hall N."/>
            <person name="Watson M."/>
            <person name="Adriaenssens E.M."/>
            <person name="Foster-Nyarko E."/>
            <person name="Jarju S."/>
            <person name="Secka A."/>
            <person name="Antonio M."/>
            <person name="Oren A."/>
            <person name="Chaudhuri R.R."/>
            <person name="La Ragione R."/>
            <person name="Hildebrand F."/>
            <person name="Pallen M.J."/>
        </authorList>
    </citation>
    <scope>NUCLEOTIDE SEQUENCE</scope>
    <source>
        <strain evidence="10">ChiHecec2B26-446</strain>
    </source>
</reference>
<dbReference type="SUPFAM" id="SSF46894">
    <property type="entry name" value="C-terminal effector domain of the bipartite response regulators"/>
    <property type="match status" value="1"/>
</dbReference>
<dbReference type="InterPro" id="IPR039420">
    <property type="entry name" value="WalR-like"/>
</dbReference>
<dbReference type="CDD" id="cd17574">
    <property type="entry name" value="REC_OmpR"/>
    <property type="match status" value="1"/>
</dbReference>
<dbReference type="SMART" id="SM00862">
    <property type="entry name" value="Trans_reg_C"/>
    <property type="match status" value="1"/>
</dbReference>
<evidence type="ECO:0000259" key="8">
    <source>
        <dbReference type="PROSITE" id="PS50110"/>
    </source>
</evidence>
<evidence type="ECO:0000256" key="5">
    <source>
        <dbReference type="ARBA" id="ARBA00023163"/>
    </source>
</evidence>
<evidence type="ECO:0000256" key="7">
    <source>
        <dbReference type="PROSITE-ProRule" id="PRU01091"/>
    </source>
</evidence>
<dbReference type="PANTHER" id="PTHR48111:SF22">
    <property type="entry name" value="REGULATOR OF RPOS"/>
    <property type="match status" value="1"/>
</dbReference>